<dbReference type="RefSeq" id="WP_064980176.1">
    <property type="nucleotide sequence ID" value="NZ_LZLC01000075.1"/>
</dbReference>
<organism evidence="1 2">
    <name type="scientific">Mycolicibacterium mucogenicum</name>
    <name type="common">Mycobacterium mucogenicum</name>
    <dbReference type="NCBI Taxonomy" id="56689"/>
    <lineage>
        <taxon>Bacteria</taxon>
        <taxon>Bacillati</taxon>
        <taxon>Actinomycetota</taxon>
        <taxon>Actinomycetes</taxon>
        <taxon>Mycobacteriales</taxon>
        <taxon>Mycobacteriaceae</taxon>
        <taxon>Mycolicibacterium</taxon>
    </lineage>
</organism>
<reference evidence="2" key="1">
    <citation type="submission" date="2016-06" db="EMBL/GenBank/DDBJ databases">
        <authorList>
            <person name="Sutton G."/>
            <person name="Brinkac L."/>
            <person name="Sanka R."/>
            <person name="Adams M."/>
            <person name="Lau E."/>
            <person name="Garcia-Basteiro A."/>
            <person name="Lopez-Varela E."/>
            <person name="Palencia S."/>
        </authorList>
    </citation>
    <scope>NUCLEOTIDE SEQUENCE [LARGE SCALE GENOMIC DNA]</scope>
    <source>
        <strain evidence="2">1127319.6</strain>
    </source>
</reference>
<comment type="caution">
    <text evidence="1">The sequence shown here is derived from an EMBL/GenBank/DDBJ whole genome shotgun (WGS) entry which is preliminary data.</text>
</comment>
<evidence type="ECO:0000313" key="1">
    <source>
        <dbReference type="EMBL" id="OBJ43548.1"/>
    </source>
</evidence>
<evidence type="ECO:0000313" key="2">
    <source>
        <dbReference type="Proteomes" id="UP000093898"/>
    </source>
</evidence>
<sequence>MIPEGILISRYEVFQVDAATELFITGSIPDRDVPRPAEAYAEACGIIDLRDLDNPVVRK</sequence>
<gene>
    <name evidence="1" type="ORF">A5630_18820</name>
</gene>
<name>A0A1A3H7G2_MYCMU</name>
<accession>A0A1A3H7G2</accession>
<protein>
    <submittedName>
        <fullName evidence="1">Uncharacterized protein</fullName>
    </submittedName>
</protein>
<dbReference type="Proteomes" id="UP000093898">
    <property type="component" value="Unassembled WGS sequence"/>
</dbReference>
<dbReference type="AlphaFoldDB" id="A0A1A3H7G2"/>
<proteinExistence type="predicted"/>
<dbReference type="EMBL" id="LZLC01000075">
    <property type="protein sequence ID" value="OBJ43548.1"/>
    <property type="molecule type" value="Genomic_DNA"/>
</dbReference>